<feature type="compositionally biased region" description="Basic and acidic residues" evidence="1">
    <location>
        <begin position="1082"/>
        <end position="1105"/>
    </location>
</feature>
<feature type="compositionally biased region" description="Polar residues" evidence="1">
    <location>
        <begin position="1296"/>
        <end position="1312"/>
    </location>
</feature>
<feature type="compositionally biased region" description="Basic and acidic residues" evidence="1">
    <location>
        <begin position="631"/>
        <end position="658"/>
    </location>
</feature>
<feature type="region of interest" description="Disordered" evidence="1">
    <location>
        <begin position="1"/>
        <end position="70"/>
    </location>
</feature>
<dbReference type="GO" id="GO:0008168">
    <property type="term" value="F:methyltransferase activity"/>
    <property type="evidence" value="ECO:0007669"/>
    <property type="project" value="UniProtKB-KW"/>
</dbReference>
<proteinExistence type="evidence at transcript level"/>
<accession>A0A6A7G3X7</accession>
<feature type="compositionally biased region" description="Basic and acidic residues" evidence="1">
    <location>
        <begin position="1228"/>
        <end position="1237"/>
    </location>
</feature>
<dbReference type="GO" id="GO:0032259">
    <property type="term" value="P:methylation"/>
    <property type="evidence" value="ECO:0007669"/>
    <property type="project" value="UniProtKB-KW"/>
</dbReference>
<feature type="compositionally biased region" description="Polar residues" evidence="1">
    <location>
        <begin position="483"/>
        <end position="492"/>
    </location>
</feature>
<feature type="compositionally biased region" description="Gly residues" evidence="1">
    <location>
        <begin position="1167"/>
        <end position="1177"/>
    </location>
</feature>
<feature type="compositionally biased region" description="Basic residues" evidence="1">
    <location>
        <begin position="1128"/>
        <end position="1141"/>
    </location>
</feature>
<feature type="region of interest" description="Disordered" evidence="1">
    <location>
        <begin position="942"/>
        <end position="1509"/>
    </location>
</feature>
<organism evidence="2">
    <name type="scientific">Hirondellea gigas</name>
    <dbReference type="NCBI Taxonomy" id="1518452"/>
    <lineage>
        <taxon>Eukaryota</taxon>
        <taxon>Metazoa</taxon>
        <taxon>Ecdysozoa</taxon>
        <taxon>Arthropoda</taxon>
        <taxon>Crustacea</taxon>
        <taxon>Multicrustacea</taxon>
        <taxon>Malacostraca</taxon>
        <taxon>Eumalacostraca</taxon>
        <taxon>Peracarida</taxon>
        <taxon>Amphipoda</taxon>
        <taxon>Amphilochidea</taxon>
        <taxon>Lysianassida</taxon>
        <taxon>Lysianassidira</taxon>
        <taxon>Lysianassoidea</taxon>
        <taxon>Lysianassidae</taxon>
        <taxon>Hirondellea</taxon>
    </lineage>
</organism>
<feature type="compositionally biased region" description="Basic and acidic residues" evidence="1">
    <location>
        <begin position="24"/>
        <end position="35"/>
    </location>
</feature>
<feature type="compositionally biased region" description="Polar residues" evidence="1">
    <location>
        <begin position="1390"/>
        <end position="1405"/>
    </location>
</feature>
<feature type="compositionally biased region" description="Basic and acidic residues" evidence="1">
    <location>
        <begin position="942"/>
        <end position="987"/>
    </location>
</feature>
<feature type="compositionally biased region" description="Polar residues" evidence="1">
    <location>
        <begin position="1276"/>
        <end position="1287"/>
    </location>
</feature>
<feature type="compositionally biased region" description="Basic residues" evidence="1">
    <location>
        <begin position="1181"/>
        <end position="1202"/>
    </location>
</feature>
<feature type="region of interest" description="Disordered" evidence="1">
    <location>
        <begin position="613"/>
        <end position="917"/>
    </location>
</feature>
<evidence type="ECO:0000313" key="2">
    <source>
        <dbReference type="EMBL" id="LAC24625.1"/>
    </source>
</evidence>
<evidence type="ECO:0000256" key="1">
    <source>
        <dbReference type="SAM" id="MobiDB-lite"/>
    </source>
</evidence>
<feature type="compositionally biased region" description="Low complexity" evidence="1">
    <location>
        <begin position="128"/>
        <end position="137"/>
    </location>
</feature>
<feature type="compositionally biased region" description="Basic and acidic residues" evidence="1">
    <location>
        <begin position="149"/>
        <end position="172"/>
    </location>
</feature>
<feature type="compositionally biased region" description="Basic and acidic residues" evidence="1">
    <location>
        <begin position="1004"/>
        <end position="1024"/>
    </location>
</feature>
<feature type="compositionally biased region" description="Basic and acidic residues" evidence="1">
    <location>
        <begin position="556"/>
        <end position="578"/>
    </location>
</feature>
<feature type="compositionally biased region" description="Basic and acidic residues" evidence="1">
    <location>
        <begin position="113"/>
        <end position="123"/>
    </location>
</feature>
<feature type="compositionally biased region" description="Low complexity" evidence="1">
    <location>
        <begin position="1351"/>
        <end position="1361"/>
    </location>
</feature>
<feature type="compositionally biased region" description="Polar residues" evidence="1">
    <location>
        <begin position="659"/>
        <end position="668"/>
    </location>
</feature>
<feature type="compositionally biased region" description="Basic and acidic residues" evidence="1">
    <location>
        <begin position="1451"/>
        <end position="1466"/>
    </location>
</feature>
<feature type="compositionally biased region" description="Basic and acidic residues" evidence="1">
    <location>
        <begin position="1251"/>
        <end position="1273"/>
    </location>
</feature>
<sequence>MPIASGPALPDNRHLTVTNLSRNDSLKSERSDKKVSFNNDVGVKHIPRGATKQQAHVASPKPPPDEWAECKPVKLQPNNLSAEELEKEAASLVDLVDSINCKSSPLPSKKHKDYNSRSLDRTQKRNNNRNGQPNGINYSRITNPIIRHLKADESRRENRRREIYSDSDSDRRRTTRHKSVPNLLVASAYNNSPNPRLYNGIEPAVNYTSVDNLLDGKNTNIIHGGKEPRPLYNTTRHSADNLLDASPERPNLAGYRSVGNIPSVTDSDSTDMSNGYRPKVNQIIQRLNGDSELRYRSTDLSSDRDSSPTRGVIAPTRHHRHNNNKPFSYIEPKQVTSLQSVRNISPSRDLNSVDMYAQVNKHGLRQRLTMDSDYSAKIIITEDRPRNTYEGDDEAYETYQVQNNSLRNNRFSDYGVNLSRNDLNSKVTAMNNNINMSSVAVQTDTVTKALNKQRRPVKGMAPQPPVNSPFIDNNYRSRKDTSSELSSANLVRQVNHGFGRVDRSPSPPPRKAFNRSNPRHVIPLLSDTSDSEPEYRKRSDPLAKIRNQVFMEERLQEEHDAEQWEERETERYERDKRNMNYNPSGMRPLTTDEVDALSLELDQHGDRKLVVSQKIGEKRSTSQQISTHHSYTHESHAERSYSEDRSRPVKPLREKSQSNRDSSASRQMSVERNKKNNLEKEKLAQEKKSKELEKENEKKKETDTLKSKGKDKKTKDTKEKKKKRIKIKFFYDPKPQDKPAEDPLNRFTEYKGEVQKEQKERNTTTKTTRSRSHDSRSESRERKNEGEVSVDPRHTRDSSRERTLTRPDRSRKANTSIDRLQYNRNGSGHSSHDDSNDDRRRVRNTDSDDRQNRYNSRTEFDSREDRRPRYDYDNDDRYDRNRRNYDHHNDSRDNRDRKNDYNRKNDNGRDSYDRYDDYKEQKEKVELTERRNTFLERRDAYERRDSSVNRRDPQSLRKDSGGSDDRKDSYSYDRRNIYRNNETDKSSRNGNIHINNSSNYTNGEKGDDKYNTSPDEDGKQERVMRQRKKFLSALLSDGRAKSSNISSTAPPVSSPPGKNTNYSISTSNNVSGTSTVRRTHSTVHEEPEVERYNSAPDDKLGHESDPQPPPSVASVSTKPPASSNKKQTSTKKAKKKKKKKSWSWGFLGLRGTRRKKVGSASSRAGSERGGSSVGGGTPLKRGNHLLNHHSRPSSRASSHRSSTRPTRPAVRASKIRKDAGESRLWTSRVHDQRETRQWESATLQRPVGGGSRDRGGHISDDRRSGGRDIDTRPPVRQTNNTASNNLRSGGAGLRTSDGSTGSSAGPQSQSRPSGERVEGTTSFKQRYFGDSDNEPPRPRNSGPGDYRSLPTRTTRTTNNNRRGGRGRVGGGGGGSAGSSLQSSESENDSHQGSRASHVSTGSNRSVYLHATAVADIPVQKGEESDRSGVQRQSKKVTRSFSLLAPWKPRHAREVQNIDYDSREPRHAAKPPRPPRRTNDNVNRSQTLTNKDSKLSGWLKKRKNREGKGI</sequence>
<feature type="region of interest" description="Disordered" evidence="1">
    <location>
        <begin position="100"/>
        <end position="179"/>
    </location>
</feature>
<keyword evidence="2" id="KW-0489">Methyltransferase</keyword>
<feature type="region of interest" description="Disordered" evidence="1">
    <location>
        <begin position="556"/>
        <end position="589"/>
    </location>
</feature>
<name>A0A6A7G3X7_9CRUS</name>
<feature type="compositionally biased region" description="Basic and acidic residues" evidence="1">
    <location>
        <begin position="729"/>
        <end position="763"/>
    </location>
</feature>
<feature type="compositionally biased region" description="Polar residues" evidence="1">
    <location>
        <begin position="260"/>
        <end position="273"/>
    </location>
</feature>
<feature type="compositionally biased region" description="Gly residues" evidence="1">
    <location>
        <begin position="1366"/>
        <end position="1376"/>
    </location>
</feature>
<feature type="compositionally biased region" description="Basic and acidic residues" evidence="1">
    <location>
        <begin position="669"/>
        <end position="719"/>
    </location>
</feature>
<feature type="region of interest" description="Disordered" evidence="1">
    <location>
        <begin position="296"/>
        <end position="328"/>
    </location>
</feature>
<feature type="compositionally biased region" description="Basic and acidic residues" evidence="1">
    <location>
        <begin position="296"/>
        <end position="307"/>
    </location>
</feature>
<feature type="compositionally biased region" description="Polar residues" evidence="1">
    <location>
        <begin position="988"/>
        <end position="1002"/>
    </location>
</feature>
<dbReference type="EMBL" id="IACT01005471">
    <property type="protein sequence ID" value="LAC24625.1"/>
    <property type="molecule type" value="mRNA"/>
</dbReference>
<feature type="region of interest" description="Disordered" evidence="1">
    <location>
        <begin position="250"/>
        <end position="276"/>
    </location>
</feature>
<feature type="region of interest" description="Disordered" evidence="1">
    <location>
        <begin position="453"/>
        <end position="538"/>
    </location>
</feature>
<feature type="compositionally biased region" description="Basic residues" evidence="1">
    <location>
        <begin position="1498"/>
        <end position="1509"/>
    </location>
</feature>
<keyword evidence="2" id="KW-0808">Transferase</keyword>
<feature type="compositionally biased region" description="Low complexity" evidence="1">
    <location>
        <begin position="1063"/>
        <end position="1076"/>
    </location>
</feature>
<feature type="compositionally biased region" description="Basic and acidic residues" evidence="1">
    <location>
        <begin position="830"/>
        <end position="917"/>
    </location>
</feature>
<reference evidence="2" key="1">
    <citation type="submission" date="2017-11" db="EMBL/GenBank/DDBJ databases">
        <title>The sensing device of the deep-sea amphipod.</title>
        <authorList>
            <person name="Kobayashi H."/>
            <person name="Nagahama T."/>
            <person name="Arai W."/>
            <person name="Sasagawa Y."/>
            <person name="Umeda M."/>
            <person name="Hayashi T."/>
            <person name="Nikaido I."/>
            <person name="Watanabe H."/>
            <person name="Oguri K."/>
            <person name="Kitazato H."/>
            <person name="Fujioka K."/>
            <person name="Kido Y."/>
            <person name="Takami H."/>
        </authorList>
    </citation>
    <scope>NUCLEOTIDE SEQUENCE</scope>
    <source>
        <tissue evidence="2">Whole body</tissue>
    </source>
</reference>
<feature type="compositionally biased region" description="Polar residues" evidence="1">
    <location>
        <begin position="1041"/>
        <end position="1062"/>
    </location>
</feature>
<feature type="compositionally biased region" description="Basic and acidic residues" evidence="1">
    <location>
        <begin position="771"/>
        <end position="811"/>
    </location>
</feature>
<feature type="compositionally biased region" description="Polar residues" evidence="1">
    <location>
        <begin position="1479"/>
        <end position="1489"/>
    </location>
</feature>
<protein>
    <submittedName>
        <fullName evidence="2">Histone-lysine N-methyltransferase, H3 lysine-79 specific-like isoform X1</fullName>
    </submittedName>
</protein>